<organism evidence="1 2">
    <name type="scientific">Molorchus minor</name>
    <dbReference type="NCBI Taxonomy" id="1323400"/>
    <lineage>
        <taxon>Eukaryota</taxon>
        <taxon>Metazoa</taxon>
        <taxon>Ecdysozoa</taxon>
        <taxon>Arthropoda</taxon>
        <taxon>Hexapoda</taxon>
        <taxon>Insecta</taxon>
        <taxon>Pterygota</taxon>
        <taxon>Neoptera</taxon>
        <taxon>Endopterygota</taxon>
        <taxon>Coleoptera</taxon>
        <taxon>Polyphaga</taxon>
        <taxon>Cucujiformia</taxon>
        <taxon>Chrysomeloidea</taxon>
        <taxon>Cerambycidae</taxon>
        <taxon>Lamiinae</taxon>
        <taxon>Monochamini</taxon>
        <taxon>Molorchus</taxon>
    </lineage>
</organism>
<proteinExistence type="predicted"/>
<accession>A0ABQ9JDY0</accession>
<dbReference type="Proteomes" id="UP001162164">
    <property type="component" value="Unassembled WGS sequence"/>
</dbReference>
<evidence type="ECO:0000313" key="2">
    <source>
        <dbReference type="Proteomes" id="UP001162164"/>
    </source>
</evidence>
<evidence type="ECO:0008006" key="3">
    <source>
        <dbReference type="Google" id="ProtNLM"/>
    </source>
</evidence>
<keyword evidence="2" id="KW-1185">Reference proteome</keyword>
<evidence type="ECO:0000313" key="1">
    <source>
        <dbReference type="EMBL" id="KAJ8975755.1"/>
    </source>
</evidence>
<comment type="caution">
    <text evidence="1">The sequence shown here is derived from an EMBL/GenBank/DDBJ whole genome shotgun (WGS) entry which is preliminary data.</text>
</comment>
<name>A0ABQ9JDY0_9CUCU</name>
<dbReference type="EMBL" id="JAPWTJ010000771">
    <property type="protein sequence ID" value="KAJ8975755.1"/>
    <property type="molecule type" value="Genomic_DNA"/>
</dbReference>
<protein>
    <recommendedName>
        <fullName evidence="3">LysM domain-containing protein</fullName>
    </recommendedName>
</protein>
<sequence>MEDGDTLQSLAVRYHCTVQIPVLNNIRLKETKQYPQRK</sequence>
<gene>
    <name evidence="1" type="ORF">NQ317_008110</name>
</gene>
<reference evidence="1" key="1">
    <citation type="journal article" date="2023" name="Insect Mol. Biol.">
        <title>Genome sequencing provides insights into the evolution of gene families encoding plant cell wall-degrading enzymes in longhorned beetles.</title>
        <authorList>
            <person name="Shin N.R."/>
            <person name="Okamura Y."/>
            <person name="Kirsch R."/>
            <person name="Pauchet Y."/>
        </authorList>
    </citation>
    <scope>NUCLEOTIDE SEQUENCE</scope>
    <source>
        <strain evidence="1">MMC_N1</strain>
    </source>
</reference>